<reference evidence="1 2" key="1">
    <citation type="submission" date="2022-01" db="EMBL/GenBank/DDBJ databases">
        <title>A high-quality chromosome-level genome assembly of rohu carp, Labeo rohita.</title>
        <authorList>
            <person name="Arick M.A. II"/>
            <person name="Hsu C.-Y."/>
            <person name="Magbanua Z."/>
            <person name="Pechanova O."/>
            <person name="Grover C."/>
            <person name="Miller E."/>
            <person name="Thrash A."/>
            <person name="Ezzel L."/>
            <person name="Alam S."/>
            <person name="Benzie J."/>
            <person name="Hamilton M."/>
            <person name="Karsi A."/>
            <person name="Lawrence M.L."/>
            <person name="Peterson D.G."/>
        </authorList>
    </citation>
    <scope>NUCLEOTIDE SEQUENCE [LARGE SCALE GENOMIC DNA]</scope>
    <source>
        <strain evidence="2">BAU-BD-2019</strain>
        <tissue evidence="1">Blood</tissue>
    </source>
</reference>
<keyword evidence="1" id="KW-0067">ATP-binding</keyword>
<evidence type="ECO:0000313" key="1">
    <source>
        <dbReference type="EMBL" id="KAI2668518.1"/>
    </source>
</evidence>
<organism evidence="1 2">
    <name type="scientific">Labeo rohita</name>
    <name type="common">Indian major carp</name>
    <name type="synonym">Cyprinus rohita</name>
    <dbReference type="NCBI Taxonomy" id="84645"/>
    <lineage>
        <taxon>Eukaryota</taxon>
        <taxon>Metazoa</taxon>
        <taxon>Chordata</taxon>
        <taxon>Craniata</taxon>
        <taxon>Vertebrata</taxon>
        <taxon>Euteleostomi</taxon>
        <taxon>Actinopterygii</taxon>
        <taxon>Neopterygii</taxon>
        <taxon>Teleostei</taxon>
        <taxon>Ostariophysi</taxon>
        <taxon>Cypriniformes</taxon>
        <taxon>Cyprinidae</taxon>
        <taxon>Labeoninae</taxon>
        <taxon>Labeonini</taxon>
        <taxon>Labeo</taxon>
    </lineage>
</organism>
<dbReference type="EMBL" id="JACTAM010000001">
    <property type="protein sequence ID" value="KAI2668518.1"/>
    <property type="molecule type" value="Genomic_DNA"/>
</dbReference>
<name>A0ABQ8N328_LABRO</name>
<gene>
    <name evidence="1" type="ORF">H4Q32_005253</name>
</gene>
<keyword evidence="1" id="KW-0378">Hydrolase</keyword>
<dbReference type="GO" id="GO:0004386">
    <property type="term" value="F:helicase activity"/>
    <property type="evidence" value="ECO:0007669"/>
    <property type="project" value="UniProtKB-KW"/>
</dbReference>
<protein>
    <submittedName>
        <fullName evidence="1">ATP-dependent DNA helicase CHL1</fullName>
    </submittedName>
</protein>
<keyword evidence="1" id="KW-0347">Helicase</keyword>
<comment type="caution">
    <text evidence="1">The sequence shown here is derived from an EMBL/GenBank/DDBJ whole genome shotgun (WGS) entry which is preliminary data.</text>
</comment>
<sequence length="304" mass="32555">MLGFKLAASSVIPLGLLYMRPLQYWLKPVSSPIPGAWAGFISGCPVGTDLQSKVVMIDASNLGWGALLEGNPVFDSWSSLEQSLHINCLEIRAAFLALKTFLPAFKGAVHVLDRLNQGVDVLSRGNAAPTTSSDGSNDLVCLREGRNHQMCQGSQMLGLLGDPTLDEPSMVPRVDSAAICSLLANTIYEGHSLASKGHDLTPPARASYGTRGQTHSTLKDNVAIITATHSLEAGQSIGRNNLAIKFLKGTQRLNMPRPHRTVSRVPSHSAQYGPSECMLRGLVCSTTQSSFLYALEATLKGCQL</sequence>
<evidence type="ECO:0000313" key="2">
    <source>
        <dbReference type="Proteomes" id="UP000830375"/>
    </source>
</evidence>
<dbReference type="Proteomes" id="UP000830375">
    <property type="component" value="Unassembled WGS sequence"/>
</dbReference>
<keyword evidence="1" id="KW-0547">Nucleotide-binding</keyword>
<accession>A0ABQ8N328</accession>
<proteinExistence type="predicted"/>
<keyword evidence="2" id="KW-1185">Reference proteome</keyword>